<reference evidence="1 2" key="1">
    <citation type="journal article" date="2021" name="Hortic Res">
        <title>High-quality reference genome and annotation aids understanding of berry development for evergreen blueberry (Vaccinium darrowii).</title>
        <authorList>
            <person name="Yu J."/>
            <person name="Hulse-Kemp A.M."/>
            <person name="Babiker E."/>
            <person name="Staton M."/>
        </authorList>
    </citation>
    <scope>NUCLEOTIDE SEQUENCE [LARGE SCALE GENOMIC DNA]</scope>
    <source>
        <strain evidence="2">cv. NJ 8807/NJ 8810</strain>
        <tissue evidence="1">Young leaf</tissue>
    </source>
</reference>
<accession>A0ACB7X4Y2</accession>
<comment type="caution">
    <text evidence="1">The sequence shown here is derived from an EMBL/GenBank/DDBJ whole genome shotgun (WGS) entry which is preliminary data.</text>
</comment>
<protein>
    <submittedName>
        <fullName evidence="1">Uncharacterized protein</fullName>
    </submittedName>
</protein>
<name>A0ACB7X4Y2_9ERIC</name>
<evidence type="ECO:0000313" key="1">
    <source>
        <dbReference type="EMBL" id="KAH7835842.1"/>
    </source>
</evidence>
<dbReference type="Proteomes" id="UP000828048">
    <property type="component" value="Chromosome 2"/>
</dbReference>
<evidence type="ECO:0000313" key="2">
    <source>
        <dbReference type="Proteomes" id="UP000828048"/>
    </source>
</evidence>
<gene>
    <name evidence="1" type="ORF">Vadar_030413</name>
</gene>
<keyword evidence="2" id="KW-1185">Reference proteome</keyword>
<sequence>MRWKGEMAEALAVDGRSDGWIWRRGGGGGRNGEREGGSGGVEVEGGAEDGVGNLELVDGSLEEGKVWWFRVEEGYGCAGADWDDLASTMLSDADGVGLGLRWVWVVGLLSFFF</sequence>
<proteinExistence type="predicted"/>
<dbReference type="EMBL" id="CM037152">
    <property type="protein sequence ID" value="KAH7835842.1"/>
    <property type="molecule type" value="Genomic_DNA"/>
</dbReference>
<organism evidence="1 2">
    <name type="scientific">Vaccinium darrowii</name>
    <dbReference type="NCBI Taxonomy" id="229202"/>
    <lineage>
        <taxon>Eukaryota</taxon>
        <taxon>Viridiplantae</taxon>
        <taxon>Streptophyta</taxon>
        <taxon>Embryophyta</taxon>
        <taxon>Tracheophyta</taxon>
        <taxon>Spermatophyta</taxon>
        <taxon>Magnoliopsida</taxon>
        <taxon>eudicotyledons</taxon>
        <taxon>Gunneridae</taxon>
        <taxon>Pentapetalae</taxon>
        <taxon>asterids</taxon>
        <taxon>Ericales</taxon>
        <taxon>Ericaceae</taxon>
        <taxon>Vaccinioideae</taxon>
        <taxon>Vaccinieae</taxon>
        <taxon>Vaccinium</taxon>
    </lineage>
</organism>